<dbReference type="PANTHER" id="PTHR23235">
    <property type="entry name" value="KRUEPPEL-LIKE TRANSCRIPTION FACTOR"/>
    <property type="match status" value="1"/>
</dbReference>
<dbReference type="FunFam" id="3.30.160.60:FF:000912">
    <property type="entry name" value="Zinc finger protein 660"/>
    <property type="match status" value="1"/>
</dbReference>
<dbReference type="RefSeq" id="XP_023359827.1">
    <property type="nucleotide sequence ID" value="XM_023504059.2"/>
</dbReference>
<dbReference type="SUPFAM" id="SSF57667">
    <property type="entry name" value="beta-beta-alpha zinc fingers"/>
    <property type="match status" value="4"/>
</dbReference>
<dbReference type="InterPro" id="IPR003309">
    <property type="entry name" value="SCAN_dom"/>
</dbReference>
<evidence type="ECO:0000256" key="7">
    <source>
        <dbReference type="ARBA" id="ARBA00022833"/>
    </source>
</evidence>
<evidence type="ECO:0000256" key="10">
    <source>
        <dbReference type="ARBA" id="ARBA00023163"/>
    </source>
</evidence>
<dbReference type="InterPro" id="IPR013087">
    <property type="entry name" value="Znf_C2H2_type"/>
</dbReference>
<comment type="function">
    <text evidence="1">May be involved in transcriptional regulation.</text>
</comment>
<dbReference type="OrthoDB" id="6365676at2759"/>
<evidence type="ECO:0000256" key="2">
    <source>
        <dbReference type="ARBA" id="ARBA00004123"/>
    </source>
</evidence>
<feature type="domain" description="C2H2-type" evidence="14">
    <location>
        <begin position="417"/>
        <end position="444"/>
    </location>
</feature>
<dbReference type="PANTHER" id="PTHR23235:SF142">
    <property type="entry name" value="ZINC FINGER PROTEIN 384"/>
    <property type="match status" value="1"/>
</dbReference>
<dbReference type="GeneTree" id="ENSGT00940000161396"/>
<dbReference type="PROSITE" id="PS50804">
    <property type="entry name" value="SCAN_BOX"/>
    <property type="match status" value="1"/>
</dbReference>
<dbReference type="FunFam" id="1.10.4020.10:FF:000001">
    <property type="entry name" value="zinc finger protein 263 isoform X1"/>
    <property type="match status" value="1"/>
</dbReference>
<dbReference type="AlphaFoldDB" id="A0A7N4NWJ8"/>
<evidence type="ECO:0000256" key="4">
    <source>
        <dbReference type="ARBA" id="ARBA00022723"/>
    </source>
</evidence>
<keyword evidence="5" id="KW-0677">Repeat</keyword>
<sequence length="454" mass="52915">MSTESTEVALLIPRPPQEQERPLKMELGEICAWGKEPDLQWNTPFDGEIFRKRFRHFCYEETPGPREALNQLRDLCQKWLRPDIHTKVQILELLVLEQFLTILPKELQVWLQEHHPKSGEQAVTMLEDLEQELDEPDQQVRASAHRKEEILEESTLLGTSQKLPCVQLQASQAYLKYESPESHFQPEKGVHNQTEEHLTPKQEIFIEKELHEDISGNFNGNIPQVSEYEKHFKGRLRKKKENLLGQRQHKDHEWGKNFTWNSDFIRNQSSYSTEKPCGYDGCEKAFSQSSHLLNHQRIHTGEKPYECEECGKVFSYSSHLILHRRIHTGEKPYECVECGKSFSQSSSLIQHQRIHTGEKPYPCNQCSKSFSRSSNRILHQRIHTGEKPYECDKCGKAFRQKSALVLHQRIHTGEKPYECELCGKAFSQSTNLIKHQRSHNGEKNPLNIMSMGKL</sequence>
<dbReference type="GeneID" id="100921621"/>
<dbReference type="FunFam" id="3.30.160.60:FF:002254">
    <property type="entry name" value="Zinc finger protein 540"/>
    <property type="match status" value="1"/>
</dbReference>
<dbReference type="Gene3D" id="3.30.160.60">
    <property type="entry name" value="Classic Zinc Finger"/>
    <property type="match status" value="6"/>
</dbReference>
<evidence type="ECO:0000256" key="3">
    <source>
        <dbReference type="ARBA" id="ARBA00006991"/>
    </source>
</evidence>
<dbReference type="PROSITE" id="PS50157">
    <property type="entry name" value="ZINC_FINGER_C2H2_2"/>
    <property type="match status" value="6"/>
</dbReference>
<dbReference type="SMART" id="SM00355">
    <property type="entry name" value="ZnF_C2H2"/>
    <property type="match status" value="6"/>
</dbReference>
<dbReference type="Pfam" id="PF02023">
    <property type="entry name" value="SCAN"/>
    <property type="match status" value="1"/>
</dbReference>
<evidence type="ECO:0000256" key="13">
    <source>
        <dbReference type="SAM" id="MobiDB-lite"/>
    </source>
</evidence>
<keyword evidence="8" id="KW-0805">Transcription regulation</keyword>
<evidence type="ECO:0000256" key="9">
    <source>
        <dbReference type="ARBA" id="ARBA00023125"/>
    </source>
</evidence>
<reference evidence="16" key="2">
    <citation type="submission" date="2025-08" db="UniProtKB">
        <authorList>
            <consortium name="Ensembl"/>
        </authorList>
    </citation>
    <scope>IDENTIFICATION</scope>
</reference>
<evidence type="ECO:0000256" key="1">
    <source>
        <dbReference type="ARBA" id="ARBA00003767"/>
    </source>
</evidence>
<feature type="region of interest" description="Disordered" evidence="13">
    <location>
        <begin position="435"/>
        <end position="454"/>
    </location>
</feature>
<dbReference type="FunFam" id="3.30.160.60:FF:002239">
    <property type="entry name" value="Zinc finger protein 226"/>
    <property type="match status" value="1"/>
</dbReference>
<dbReference type="FunFam" id="3.30.160.60:FF:000016">
    <property type="entry name" value="zinc finger protein 37 homolog"/>
    <property type="match status" value="1"/>
</dbReference>
<proteinExistence type="inferred from homology"/>
<dbReference type="PROSITE" id="PS00028">
    <property type="entry name" value="ZINC_FINGER_C2H2_1"/>
    <property type="match status" value="6"/>
</dbReference>
<dbReference type="InterPro" id="IPR038269">
    <property type="entry name" value="SCAN_sf"/>
</dbReference>
<evidence type="ECO:0000256" key="6">
    <source>
        <dbReference type="ARBA" id="ARBA00022771"/>
    </source>
</evidence>
<comment type="subcellular location">
    <subcellularLocation>
        <location evidence="2">Nucleus</location>
    </subcellularLocation>
</comment>
<keyword evidence="4" id="KW-0479">Metal-binding</keyword>
<dbReference type="GO" id="GO:0045892">
    <property type="term" value="P:negative regulation of DNA-templated transcription"/>
    <property type="evidence" value="ECO:0007669"/>
    <property type="project" value="UniProtKB-ARBA"/>
</dbReference>
<gene>
    <name evidence="16" type="primary">LOC100921621</name>
</gene>
<feature type="domain" description="C2H2-type" evidence="14">
    <location>
        <begin position="305"/>
        <end position="332"/>
    </location>
</feature>
<evidence type="ECO:0000313" key="16">
    <source>
        <dbReference type="Ensembl" id="ENSSHAP00000029032.1"/>
    </source>
</evidence>
<reference evidence="16 17" key="1">
    <citation type="journal article" date="2011" name="Proc. Natl. Acad. Sci. U.S.A.">
        <title>Genetic diversity and population structure of the endangered marsupial Sarcophilus harrisii (Tasmanian devil).</title>
        <authorList>
            <person name="Miller W."/>
            <person name="Hayes V.M."/>
            <person name="Ratan A."/>
            <person name="Petersen D.C."/>
            <person name="Wittekindt N.E."/>
            <person name="Miller J."/>
            <person name="Walenz B."/>
            <person name="Knight J."/>
            <person name="Qi J."/>
            <person name="Zhao F."/>
            <person name="Wang Q."/>
            <person name="Bedoya-Reina O.C."/>
            <person name="Katiyar N."/>
            <person name="Tomsho L.P."/>
            <person name="Kasson L.M."/>
            <person name="Hardie R.A."/>
            <person name="Woodbridge P."/>
            <person name="Tindall E.A."/>
            <person name="Bertelsen M.F."/>
            <person name="Dixon D."/>
            <person name="Pyecroft S."/>
            <person name="Helgen K.M."/>
            <person name="Lesk A.M."/>
            <person name="Pringle T.H."/>
            <person name="Patterson N."/>
            <person name="Zhang Y."/>
            <person name="Kreiss A."/>
            <person name="Woods G.M."/>
            <person name="Jones M.E."/>
            <person name="Schuster S.C."/>
        </authorList>
    </citation>
    <scope>NUCLEOTIDE SEQUENCE [LARGE SCALE GENOMIC DNA]</scope>
</reference>
<reference evidence="16" key="3">
    <citation type="submission" date="2025-09" db="UniProtKB">
        <authorList>
            <consortium name="Ensembl"/>
        </authorList>
    </citation>
    <scope>IDENTIFICATION</scope>
</reference>
<dbReference type="KEGG" id="shr:100921621"/>
<dbReference type="GO" id="GO:0005634">
    <property type="term" value="C:nucleus"/>
    <property type="evidence" value="ECO:0007669"/>
    <property type="project" value="UniProtKB-SubCell"/>
</dbReference>
<dbReference type="Gene3D" id="1.10.4020.10">
    <property type="entry name" value="DNA breaking-rejoining enzymes"/>
    <property type="match status" value="1"/>
</dbReference>
<evidence type="ECO:0000256" key="5">
    <source>
        <dbReference type="ARBA" id="ARBA00022737"/>
    </source>
</evidence>
<dbReference type="SMART" id="SM00431">
    <property type="entry name" value="SCAN"/>
    <property type="match status" value="1"/>
</dbReference>
<feature type="domain" description="C2H2-type" evidence="14">
    <location>
        <begin position="275"/>
        <end position="304"/>
    </location>
</feature>
<keyword evidence="10" id="KW-0804">Transcription</keyword>
<name>A0A7N4NWJ8_SARHA</name>
<feature type="domain" description="C2H2-type" evidence="14">
    <location>
        <begin position="333"/>
        <end position="360"/>
    </location>
</feature>
<dbReference type="GO" id="GO:0000981">
    <property type="term" value="F:DNA-binding transcription factor activity, RNA polymerase II-specific"/>
    <property type="evidence" value="ECO:0007669"/>
    <property type="project" value="TreeGrafter"/>
</dbReference>
<dbReference type="CDD" id="cd07936">
    <property type="entry name" value="SCAN"/>
    <property type="match status" value="1"/>
</dbReference>
<dbReference type="InParanoid" id="A0A7N4NWJ8"/>
<evidence type="ECO:0000256" key="11">
    <source>
        <dbReference type="ARBA" id="ARBA00023242"/>
    </source>
</evidence>
<protein>
    <submittedName>
        <fullName evidence="16">Uncharacterized protein</fullName>
    </submittedName>
</protein>
<dbReference type="GO" id="GO:0000978">
    <property type="term" value="F:RNA polymerase II cis-regulatory region sequence-specific DNA binding"/>
    <property type="evidence" value="ECO:0007669"/>
    <property type="project" value="TreeGrafter"/>
</dbReference>
<evidence type="ECO:0000313" key="17">
    <source>
        <dbReference type="Proteomes" id="UP000007648"/>
    </source>
</evidence>
<dbReference type="GO" id="GO:0008270">
    <property type="term" value="F:zinc ion binding"/>
    <property type="evidence" value="ECO:0007669"/>
    <property type="project" value="UniProtKB-KW"/>
</dbReference>
<keyword evidence="17" id="KW-1185">Reference proteome</keyword>
<evidence type="ECO:0000259" key="15">
    <source>
        <dbReference type="PROSITE" id="PS50804"/>
    </source>
</evidence>
<keyword evidence="6 12" id="KW-0863">Zinc-finger</keyword>
<dbReference type="FunFam" id="3.30.160.60:FF:001697">
    <property type="entry name" value="zinc finger protein 623"/>
    <property type="match status" value="1"/>
</dbReference>
<evidence type="ECO:0000256" key="12">
    <source>
        <dbReference type="PROSITE-ProRule" id="PRU00042"/>
    </source>
</evidence>
<comment type="similarity">
    <text evidence="3">Belongs to the krueppel C2H2-type zinc-finger protein family.</text>
</comment>
<evidence type="ECO:0000259" key="14">
    <source>
        <dbReference type="PROSITE" id="PS50157"/>
    </source>
</evidence>
<evidence type="ECO:0000256" key="8">
    <source>
        <dbReference type="ARBA" id="ARBA00023015"/>
    </source>
</evidence>
<keyword evidence="11" id="KW-0539">Nucleus</keyword>
<organism evidence="16 17">
    <name type="scientific">Sarcophilus harrisii</name>
    <name type="common">Tasmanian devil</name>
    <name type="synonym">Sarcophilus laniarius</name>
    <dbReference type="NCBI Taxonomy" id="9305"/>
    <lineage>
        <taxon>Eukaryota</taxon>
        <taxon>Metazoa</taxon>
        <taxon>Chordata</taxon>
        <taxon>Craniata</taxon>
        <taxon>Vertebrata</taxon>
        <taxon>Euteleostomi</taxon>
        <taxon>Mammalia</taxon>
        <taxon>Metatheria</taxon>
        <taxon>Dasyuromorphia</taxon>
        <taxon>Dasyuridae</taxon>
        <taxon>Sarcophilus</taxon>
    </lineage>
</organism>
<dbReference type="FunFam" id="3.30.160.60:FF:000009">
    <property type="entry name" value="zinc finger protein 79 isoform X2"/>
    <property type="match status" value="1"/>
</dbReference>
<feature type="domain" description="C2H2-type" evidence="14">
    <location>
        <begin position="389"/>
        <end position="416"/>
    </location>
</feature>
<keyword evidence="9" id="KW-0238">DNA-binding</keyword>
<dbReference type="InterPro" id="IPR036236">
    <property type="entry name" value="Znf_C2H2_sf"/>
</dbReference>
<feature type="domain" description="C2H2-type" evidence="14">
    <location>
        <begin position="361"/>
        <end position="388"/>
    </location>
</feature>
<dbReference type="OMA" id="HFCYEET"/>
<dbReference type="SUPFAM" id="SSF47353">
    <property type="entry name" value="Retrovirus capsid dimerization domain-like"/>
    <property type="match status" value="1"/>
</dbReference>
<feature type="domain" description="SCAN box" evidence="15">
    <location>
        <begin position="51"/>
        <end position="133"/>
    </location>
</feature>
<dbReference type="Pfam" id="PF00096">
    <property type="entry name" value="zf-C2H2"/>
    <property type="match status" value="6"/>
</dbReference>
<dbReference type="Proteomes" id="UP000007648">
    <property type="component" value="Unassembled WGS sequence"/>
</dbReference>
<keyword evidence="7" id="KW-0862">Zinc</keyword>
<accession>A0A7N4NWJ8</accession>
<dbReference type="Ensembl" id="ENSSHAT00000051510.1">
    <property type="protein sequence ID" value="ENSSHAP00000029032.1"/>
    <property type="gene ID" value="ENSSHAG00000029738.1"/>
</dbReference>